<dbReference type="STRING" id="400682.A0A1X7VDG8"/>
<dbReference type="InterPro" id="IPR040050">
    <property type="entry name" value="ZNF830-like"/>
</dbReference>
<evidence type="ECO:0000256" key="2">
    <source>
        <dbReference type="ARBA" id="ARBA00004324"/>
    </source>
</evidence>
<evidence type="ECO:0000256" key="14">
    <source>
        <dbReference type="ARBA" id="ARBA00030672"/>
    </source>
</evidence>
<evidence type="ECO:0000313" key="17">
    <source>
        <dbReference type="EnsemblMetazoa" id="Aqu2.1.37562_001"/>
    </source>
</evidence>
<evidence type="ECO:0000256" key="3">
    <source>
        <dbReference type="ARBA" id="ARBA00017358"/>
    </source>
</evidence>
<dbReference type="Pfam" id="PF23406">
    <property type="entry name" value="ZNF380_CC"/>
    <property type="match status" value="1"/>
</dbReference>
<dbReference type="InterPro" id="IPR059039">
    <property type="entry name" value="ZNF380_CC"/>
</dbReference>
<dbReference type="GO" id="GO:0051301">
    <property type="term" value="P:cell division"/>
    <property type="evidence" value="ECO:0007669"/>
    <property type="project" value="UniProtKB-KW"/>
</dbReference>
<protein>
    <recommendedName>
        <fullName evidence="3">Zinc finger protein 830</fullName>
    </recommendedName>
    <alternativeName>
        <fullName evidence="14">Coiled-coil domain-containing protein 16</fullName>
    </alternativeName>
</protein>
<keyword evidence="12" id="KW-0539">Nucleus</keyword>
<sequence length="348" mass="39569">MSPPSPASYNTNAIMRMASLSKQETYRLLMKEKKAKRNAVPRIDHPLAKYNSVGQLTCVICTVTIKSELLWQTHLQSKTHKQNVIELKTLSDSKETLQKPRQTKTGPASVGNAVSSTDAEGFVKPTVPPSRKRRLSNTKEAEEDDEIKRRDKPKTEEESTRVAQVPPVTKTEGLPSDFFDAPTTSSSSDSSSVEVPVQETSKDKAKTETKETKESNGKDDSGNLPEGFFDNPVVDAKVRKVEYKDPLDEQWEAFQKSISKETDVSQAIIEVDDEEMNQVRELSEINEQVHWYQRAENLRVRQEVKVASKNVKTELDEEIKRNDVKYEEEEDDDAELLDLFDWRFKSSQ</sequence>
<dbReference type="GO" id="GO:0016607">
    <property type="term" value="C:nuclear speck"/>
    <property type="evidence" value="ECO:0007669"/>
    <property type="project" value="UniProtKB-SubCell"/>
</dbReference>
<evidence type="ECO:0000256" key="15">
    <source>
        <dbReference type="SAM" id="MobiDB-lite"/>
    </source>
</evidence>
<keyword evidence="5" id="KW-0217">Developmental protein</keyword>
<feature type="compositionally biased region" description="Polar residues" evidence="15">
    <location>
        <begin position="99"/>
        <end position="118"/>
    </location>
</feature>
<keyword evidence="11" id="KW-0175">Coiled coil</keyword>
<dbReference type="GO" id="GO:0005694">
    <property type="term" value="C:chromosome"/>
    <property type="evidence" value="ECO:0007669"/>
    <property type="project" value="UniProtKB-SubCell"/>
</dbReference>
<dbReference type="SMART" id="SM00451">
    <property type="entry name" value="ZnF_U1"/>
    <property type="match status" value="1"/>
</dbReference>
<keyword evidence="6" id="KW-0132">Cell division</keyword>
<dbReference type="InterPro" id="IPR003604">
    <property type="entry name" value="Matrin/U1-like-C_Znf_C2H2"/>
</dbReference>
<evidence type="ECO:0000256" key="7">
    <source>
        <dbReference type="ARBA" id="ARBA00022723"/>
    </source>
</evidence>
<dbReference type="InterPro" id="IPR036236">
    <property type="entry name" value="Znf_C2H2_sf"/>
</dbReference>
<dbReference type="SUPFAM" id="SSF57667">
    <property type="entry name" value="beta-beta-alpha zinc fingers"/>
    <property type="match status" value="1"/>
</dbReference>
<evidence type="ECO:0000256" key="9">
    <source>
        <dbReference type="ARBA" id="ARBA00022776"/>
    </source>
</evidence>
<accession>A0A1X7VDG8</accession>
<dbReference type="eggNOG" id="KOG3032">
    <property type="taxonomic scope" value="Eukaryota"/>
</dbReference>
<organism evidence="17">
    <name type="scientific">Amphimedon queenslandica</name>
    <name type="common">Sponge</name>
    <dbReference type="NCBI Taxonomy" id="400682"/>
    <lineage>
        <taxon>Eukaryota</taxon>
        <taxon>Metazoa</taxon>
        <taxon>Porifera</taxon>
        <taxon>Demospongiae</taxon>
        <taxon>Heteroscleromorpha</taxon>
        <taxon>Haplosclerida</taxon>
        <taxon>Niphatidae</taxon>
        <taxon>Amphimedon</taxon>
    </lineage>
</organism>
<dbReference type="InParanoid" id="A0A1X7VDG8"/>
<feature type="compositionally biased region" description="Basic and acidic residues" evidence="15">
    <location>
        <begin position="200"/>
        <end position="221"/>
    </location>
</feature>
<comment type="subcellular location">
    <subcellularLocation>
        <location evidence="1">Chromosome</location>
    </subcellularLocation>
    <subcellularLocation>
        <location evidence="2">Nucleus speckle</location>
    </subcellularLocation>
</comment>
<name>A0A1X7VDG8_AMPQE</name>
<feature type="compositionally biased region" description="Basic and acidic residues" evidence="15">
    <location>
        <begin position="146"/>
        <end position="160"/>
    </location>
</feature>
<evidence type="ECO:0000259" key="16">
    <source>
        <dbReference type="SMART" id="SM00451"/>
    </source>
</evidence>
<keyword evidence="4" id="KW-0158">Chromosome</keyword>
<dbReference type="EnsemblMetazoa" id="Aqu2.1.37562_001">
    <property type="protein sequence ID" value="Aqu2.1.37562_001"/>
    <property type="gene ID" value="Aqu2.1.37562"/>
</dbReference>
<evidence type="ECO:0000256" key="1">
    <source>
        <dbReference type="ARBA" id="ARBA00004286"/>
    </source>
</evidence>
<proteinExistence type="predicted"/>
<dbReference type="Gene3D" id="3.30.160.60">
    <property type="entry name" value="Classic Zinc Finger"/>
    <property type="match status" value="1"/>
</dbReference>
<evidence type="ECO:0000256" key="13">
    <source>
        <dbReference type="ARBA" id="ARBA00023306"/>
    </source>
</evidence>
<evidence type="ECO:0000256" key="11">
    <source>
        <dbReference type="ARBA" id="ARBA00023054"/>
    </source>
</evidence>
<dbReference type="GO" id="GO:0044773">
    <property type="term" value="P:mitotic DNA damage checkpoint signaling"/>
    <property type="evidence" value="ECO:0007669"/>
    <property type="project" value="TreeGrafter"/>
</dbReference>
<dbReference type="PANTHER" id="PTHR13278:SF0">
    <property type="entry name" value="ZINC FINGER PROTEIN 830"/>
    <property type="match status" value="1"/>
</dbReference>
<keyword evidence="10" id="KW-0862">Zinc</keyword>
<dbReference type="PANTHER" id="PTHR13278">
    <property type="entry name" value="ZINC FINGER PROTEIN 830"/>
    <property type="match status" value="1"/>
</dbReference>
<evidence type="ECO:0000256" key="6">
    <source>
        <dbReference type="ARBA" id="ARBA00022618"/>
    </source>
</evidence>
<keyword evidence="7" id="KW-0479">Metal-binding</keyword>
<dbReference type="GO" id="GO:0008270">
    <property type="term" value="F:zinc ion binding"/>
    <property type="evidence" value="ECO:0007669"/>
    <property type="project" value="UniProtKB-KW"/>
</dbReference>
<evidence type="ECO:0000256" key="5">
    <source>
        <dbReference type="ARBA" id="ARBA00022473"/>
    </source>
</evidence>
<feature type="region of interest" description="Disordered" evidence="15">
    <location>
        <begin position="93"/>
        <end position="230"/>
    </location>
</feature>
<dbReference type="GO" id="GO:0003676">
    <property type="term" value="F:nucleic acid binding"/>
    <property type="evidence" value="ECO:0007669"/>
    <property type="project" value="InterPro"/>
</dbReference>
<evidence type="ECO:0000256" key="12">
    <source>
        <dbReference type="ARBA" id="ARBA00023242"/>
    </source>
</evidence>
<dbReference type="GO" id="GO:0033314">
    <property type="term" value="P:mitotic DNA replication checkpoint signaling"/>
    <property type="evidence" value="ECO:0007669"/>
    <property type="project" value="TreeGrafter"/>
</dbReference>
<keyword evidence="9" id="KW-0498">Mitosis</keyword>
<keyword evidence="8" id="KW-0863">Zinc-finger</keyword>
<reference evidence="17" key="1">
    <citation type="submission" date="2017-05" db="UniProtKB">
        <authorList>
            <consortium name="EnsemblMetazoa"/>
        </authorList>
    </citation>
    <scope>IDENTIFICATION</scope>
</reference>
<dbReference type="GO" id="GO:0005681">
    <property type="term" value="C:spliceosomal complex"/>
    <property type="evidence" value="ECO:0007669"/>
    <property type="project" value="InterPro"/>
</dbReference>
<evidence type="ECO:0000256" key="4">
    <source>
        <dbReference type="ARBA" id="ARBA00022454"/>
    </source>
</evidence>
<feature type="domain" description="U1-type" evidence="16">
    <location>
        <begin position="53"/>
        <end position="87"/>
    </location>
</feature>
<dbReference type="AlphaFoldDB" id="A0A1X7VDG8"/>
<dbReference type="OrthoDB" id="77607at2759"/>
<dbReference type="GO" id="GO:0033260">
    <property type="term" value="P:nuclear DNA replication"/>
    <property type="evidence" value="ECO:0007669"/>
    <property type="project" value="TreeGrafter"/>
</dbReference>
<dbReference type="InterPro" id="IPR013087">
    <property type="entry name" value="Znf_C2H2_type"/>
</dbReference>
<evidence type="ECO:0000256" key="10">
    <source>
        <dbReference type="ARBA" id="ARBA00022833"/>
    </source>
</evidence>
<keyword evidence="13" id="KW-0131">Cell cycle</keyword>
<dbReference type="Pfam" id="PF12874">
    <property type="entry name" value="zf-met"/>
    <property type="match status" value="1"/>
</dbReference>
<evidence type="ECO:0000256" key="8">
    <source>
        <dbReference type="ARBA" id="ARBA00022771"/>
    </source>
</evidence>